<keyword evidence="3" id="KW-1185">Reference proteome</keyword>
<evidence type="ECO:0000313" key="2">
    <source>
        <dbReference type="EMBL" id="CZR51578.1"/>
    </source>
</evidence>
<dbReference type="AlphaFoldDB" id="A0A1L7WFN8"/>
<dbReference type="InterPro" id="IPR045518">
    <property type="entry name" value="2EXR"/>
</dbReference>
<name>A0A1L7WFN8_9HELO</name>
<dbReference type="EMBL" id="FJOG01000002">
    <property type="protein sequence ID" value="CZR51578.1"/>
    <property type="molecule type" value="Genomic_DNA"/>
</dbReference>
<evidence type="ECO:0000313" key="3">
    <source>
        <dbReference type="Proteomes" id="UP000184330"/>
    </source>
</evidence>
<dbReference type="OrthoDB" id="3553482at2759"/>
<gene>
    <name evidence="2" type="ORF">PAC_01455</name>
</gene>
<sequence>MPGTALRCIIIIGAGKNCLYIVQSFLVALDGYGAEHSTQFLKWAWYSAPGFEAALNTSRLINAVELFMAYLDPVMFASTSMLKMSGNLDSSSSTLLLRAPQTINALRRRPQKIAMSSSKVIAIGADHDDKTTAMSSSIDISAGANDEQKDITSRACDNHKDTMMPSSNDPSAIATKGNGSISPSELTFTLFPRLPIELRLKIWHEALSLFPRIIELSNPTLGFGDDERREMIQPWTVTLN</sequence>
<organism evidence="2 3">
    <name type="scientific">Phialocephala subalpina</name>
    <dbReference type="NCBI Taxonomy" id="576137"/>
    <lineage>
        <taxon>Eukaryota</taxon>
        <taxon>Fungi</taxon>
        <taxon>Dikarya</taxon>
        <taxon>Ascomycota</taxon>
        <taxon>Pezizomycotina</taxon>
        <taxon>Leotiomycetes</taxon>
        <taxon>Helotiales</taxon>
        <taxon>Mollisiaceae</taxon>
        <taxon>Phialocephala</taxon>
        <taxon>Phialocephala fortinii species complex</taxon>
    </lineage>
</organism>
<dbReference type="Proteomes" id="UP000184330">
    <property type="component" value="Unassembled WGS sequence"/>
</dbReference>
<feature type="domain" description="2EXR" evidence="1">
    <location>
        <begin position="188"/>
        <end position="220"/>
    </location>
</feature>
<accession>A0A1L7WFN8</accession>
<evidence type="ECO:0000259" key="1">
    <source>
        <dbReference type="Pfam" id="PF20150"/>
    </source>
</evidence>
<protein>
    <recommendedName>
        <fullName evidence="1">2EXR domain-containing protein</fullName>
    </recommendedName>
</protein>
<proteinExistence type="predicted"/>
<dbReference type="Pfam" id="PF20150">
    <property type="entry name" value="2EXR"/>
    <property type="match status" value="1"/>
</dbReference>
<reference evidence="2 3" key="1">
    <citation type="submission" date="2016-03" db="EMBL/GenBank/DDBJ databases">
        <authorList>
            <person name="Ploux O."/>
        </authorList>
    </citation>
    <scope>NUCLEOTIDE SEQUENCE [LARGE SCALE GENOMIC DNA]</scope>
    <source>
        <strain evidence="2 3">UAMH 11012</strain>
    </source>
</reference>